<dbReference type="InterPro" id="IPR036388">
    <property type="entry name" value="WH-like_DNA-bd_sf"/>
</dbReference>
<dbReference type="GO" id="GO:0003677">
    <property type="term" value="F:DNA binding"/>
    <property type="evidence" value="ECO:0007669"/>
    <property type="project" value="UniProtKB-KW"/>
</dbReference>
<evidence type="ECO:0000313" key="1">
    <source>
        <dbReference type="EMBL" id="SFM87985.1"/>
    </source>
</evidence>
<reference evidence="2" key="1">
    <citation type="submission" date="2016-10" db="EMBL/GenBank/DDBJ databases">
        <authorList>
            <person name="Varghese N."/>
            <person name="Submissions S."/>
        </authorList>
    </citation>
    <scope>NUCLEOTIDE SEQUENCE [LARGE SCALE GENOMIC DNA]</scope>
    <source>
        <strain evidence="2">BL36</strain>
    </source>
</reference>
<keyword evidence="2" id="KW-1185">Reference proteome</keyword>
<dbReference type="Gene3D" id="1.10.10.10">
    <property type="entry name" value="Winged helix-like DNA-binding domain superfamily/Winged helix DNA-binding domain"/>
    <property type="match status" value="1"/>
</dbReference>
<keyword evidence="1" id="KW-0238">DNA-binding</keyword>
<dbReference type="InterPro" id="IPR009057">
    <property type="entry name" value="Homeodomain-like_sf"/>
</dbReference>
<evidence type="ECO:0000313" key="2">
    <source>
        <dbReference type="Proteomes" id="UP000199048"/>
    </source>
</evidence>
<dbReference type="EMBL" id="FOTK01000070">
    <property type="protein sequence ID" value="SFM87985.1"/>
    <property type="molecule type" value="Genomic_DNA"/>
</dbReference>
<dbReference type="Pfam" id="PF13384">
    <property type="entry name" value="HTH_23"/>
    <property type="match status" value="1"/>
</dbReference>
<dbReference type="Proteomes" id="UP000199048">
    <property type="component" value="Unassembled WGS sequence"/>
</dbReference>
<organism evidence="1 2">
    <name type="scientific">Methylobacterium pseudosasicola</name>
    <dbReference type="NCBI Taxonomy" id="582667"/>
    <lineage>
        <taxon>Bacteria</taxon>
        <taxon>Pseudomonadati</taxon>
        <taxon>Pseudomonadota</taxon>
        <taxon>Alphaproteobacteria</taxon>
        <taxon>Hyphomicrobiales</taxon>
        <taxon>Methylobacteriaceae</taxon>
        <taxon>Methylobacterium</taxon>
    </lineage>
</organism>
<dbReference type="STRING" id="582667.SAMN05192568_10703"/>
<name>A0A1I4UGD1_9HYPH</name>
<gene>
    <name evidence="1" type="ORF">SAMN05192568_10703</name>
</gene>
<accession>A0A1I4UGD1</accession>
<sequence length="109" mass="12085">MAQTVCVLLDATDVARLVAIASDRCRPLKHIQRARIVPLSAERLNVQDVARRAGVSRPAVWRWQQRYAEAGVEGVLRDKTRPPSTTPHSTETVAEVLALTCCQWALNTP</sequence>
<proteinExistence type="predicted"/>
<protein>
    <submittedName>
        <fullName evidence="1">Homeodomain-like domain-containing protein</fullName>
    </submittedName>
</protein>
<dbReference type="SUPFAM" id="SSF46689">
    <property type="entry name" value="Homeodomain-like"/>
    <property type="match status" value="1"/>
</dbReference>
<dbReference type="AlphaFoldDB" id="A0A1I4UGD1"/>
<keyword evidence="1" id="KW-0371">Homeobox</keyword>